<evidence type="ECO:0008006" key="3">
    <source>
        <dbReference type="Google" id="ProtNLM"/>
    </source>
</evidence>
<comment type="caution">
    <text evidence="1">The sequence shown here is derived from an EMBL/GenBank/DDBJ whole genome shotgun (WGS) entry which is preliminary data.</text>
</comment>
<sequence>MAAMKITLPDQMKAWVEAQTDDGRHASSSAYIRALIRKDQIANMQRLVDEARAGGISDRTTDQIFAEVRERALAHIAARDLES</sequence>
<dbReference type="InterPro" id="IPR010985">
    <property type="entry name" value="Ribbon_hlx_hlx"/>
</dbReference>
<dbReference type="AlphaFoldDB" id="A0A258HGY2"/>
<dbReference type="SUPFAM" id="SSF47598">
    <property type="entry name" value="Ribbon-helix-helix"/>
    <property type="match status" value="1"/>
</dbReference>
<dbReference type="InterPro" id="IPR038296">
    <property type="entry name" value="ParD_sf"/>
</dbReference>
<reference evidence="1 2" key="1">
    <citation type="submission" date="2017-03" db="EMBL/GenBank/DDBJ databases">
        <title>Lifting the veil on microbial sulfur biogeochemistry in mining wastewaters.</title>
        <authorList>
            <person name="Kantor R.S."/>
            <person name="Colenbrander Nelson T."/>
            <person name="Marshall S."/>
            <person name="Bennett D."/>
            <person name="Apte S."/>
            <person name="Camacho D."/>
            <person name="Thomas B.C."/>
            <person name="Warren L.A."/>
            <person name="Banfield J.F."/>
        </authorList>
    </citation>
    <scope>NUCLEOTIDE SEQUENCE [LARGE SCALE GENOMIC DNA]</scope>
    <source>
        <strain evidence="1">32-68-21</strain>
    </source>
</reference>
<dbReference type="GO" id="GO:0006355">
    <property type="term" value="P:regulation of DNA-templated transcription"/>
    <property type="evidence" value="ECO:0007669"/>
    <property type="project" value="InterPro"/>
</dbReference>
<organism evidence="1 2">
    <name type="scientific">Brevundimonas subvibrioides</name>
    <dbReference type="NCBI Taxonomy" id="74313"/>
    <lineage>
        <taxon>Bacteria</taxon>
        <taxon>Pseudomonadati</taxon>
        <taxon>Pseudomonadota</taxon>
        <taxon>Alphaproteobacteria</taxon>
        <taxon>Caulobacterales</taxon>
        <taxon>Caulobacteraceae</taxon>
        <taxon>Brevundimonas</taxon>
    </lineage>
</organism>
<proteinExistence type="predicted"/>
<dbReference type="EMBL" id="NCEQ01000013">
    <property type="protein sequence ID" value="OYX55592.1"/>
    <property type="molecule type" value="Genomic_DNA"/>
</dbReference>
<name>A0A258HGY2_9CAUL</name>
<evidence type="ECO:0000313" key="2">
    <source>
        <dbReference type="Proteomes" id="UP000216147"/>
    </source>
</evidence>
<accession>A0A258HGY2</accession>
<dbReference type="Gene3D" id="6.10.10.120">
    <property type="entry name" value="Antitoxin ParD1-like"/>
    <property type="match status" value="1"/>
</dbReference>
<gene>
    <name evidence="1" type="ORF">B7Y86_13125</name>
</gene>
<protein>
    <recommendedName>
        <fullName evidence="3">Addiction module antitoxin</fullName>
    </recommendedName>
</protein>
<evidence type="ECO:0000313" key="1">
    <source>
        <dbReference type="EMBL" id="OYX55592.1"/>
    </source>
</evidence>
<dbReference type="Proteomes" id="UP000216147">
    <property type="component" value="Unassembled WGS sequence"/>
</dbReference>